<evidence type="ECO:0000313" key="3">
    <source>
        <dbReference type="EMBL" id="WIX76010.1"/>
    </source>
</evidence>
<evidence type="ECO:0000256" key="2">
    <source>
        <dbReference type="SAM" id="SignalP"/>
    </source>
</evidence>
<keyword evidence="4" id="KW-1185">Reference proteome</keyword>
<proteinExistence type="predicted"/>
<feature type="chain" id="PRO_5040950782" description="Lipoprotein" evidence="2">
    <location>
        <begin position="21"/>
        <end position="162"/>
    </location>
</feature>
<dbReference type="KEGG" id="acab:QRX50_31625"/>
<sequence length="162" mass="15949">MRFVRLALVVGACVALSACSSSLPSLPGLPSVPQLPVPSSLPGLPVPGLPGAPASSGAPASTTSAAPSAPADGDHLAELKTMLEKAGCTTAPAAKDGTAGAARCQVGDGLVFVAVFTDATQRDAWVKQYQAVGPTRTGDAPVLWGVAGLDEGSVDTFAKALG</sequence>
<name>A0A9Y2I8Z0_9PSEU</name>
<dbReference type="AlphaFoldDB" id="A0A9Y2I8Z0"/>
<gene>
    <name evidence="3" type="ORF">QRX50_31625</name>
</gene>
<evidence type="ECO:0008006" key="5">
    <source>
        <dbReference type="Google" id="ProtNLM"/>
    </source>
</evidence>
<dbReference type="EMBL" id="CP127294">
    <property type="protein sequence ID" value="WIX76010.1"/>
    <property type="molecule type" value="Genomic_DNA"/>
</dbReference>
<dbReference type="Proteomes" id="UP001236014">
    <property type="component" value="Chromosome"/>
</dbReference>
<dbReference type="RefSeq" id="WP_285966772.1">
    <property type="nucleotide sequence ID" value="NZ_CP127294.1"/>
</dbReference>
<evidence type="ECO:0000256" key="1">
    <source>
        <dbReference type="SAM" id="MobiDB-lite"/>
    </source>
</evidence>
<protein>
    <recommendedName>
        <fullName evidence="5">Lipoprotein</fullName>
    </recommendedName>
</protein>
<reference evidence="3 4" key="1">
    <citation type="submission" date="2023-06" db="EMBL/GenBank/DDBJ databases">
        <authorList>
            <person name="Oyuntsetseg B."/>
            <person name="Kim S.B."/>
        </authorList>
    </citation>
    <scope>NUCLEOTIDE SEQUENCE [LARGE SCALE GENOMIC DNA]</scope>
    <source>
        <strain evidence="3 4">2-15</strain>
    </source>
</reference>
<organism evidence="3 4">
    <name type="scientific">Amycolatopsis carbonis</name>
    <dbReference type="NCBI Taxonomy" id="715471"/>
    <lineage>
        <taxon>Bacteria</taxon>
        <taxon>Bacillati</taxon>
        <taxon>Actinomycetota</taxon>
        <taxon>Actinomycetes</taxon>
        <taxon>Pseudonocardiales</taxon>
        <taxon>Pseudonocardiaceae</taxon>
        <taxon>Amycolatopsis</taxon>
    </lineage>
</organism>
<feature type="region of interest" description="Disordered" evidence="1">
    <location>
        <begin position="43"/>
        <end position="73"/>
    </location>
</feature>
<keyword evidence="2" id="KW-0732">Signal</keyword>
<accession>A0A9Y2I8Z0</accession>
<dbReference type="PROSITE" id="PS51257">
    <property type="entry name" value="PROKAR_LIPOPROTEIN"/>
    <property type="match status" value="1"/>
</dbReference>
<feature type="signal peptide" evidence="2">
    <location>
        <begin position="1"/>
        <end position="20"/>
    </location>
</feature>
<evidence type="ECO:0000313" key="4">
    <source>
        <dbReference type="Proteomes" id="UP001236014"/>
    </source>
</evidence>
<feature type="compositionally biased region" description="Low complexity" evidence="1">
    <location>
        <begin position="51"/>
        <end position="71"/>
    </location>
</feature>